<feature type="region of interest" description="Disordered" evidence="1">
    <location>
        <begin position="73"/>
        <end position="101"/>
    </location>
</feature>
<protein>
    <recommendedName>
        <fullName evidence="4">Prion-inhibition and propagation HeLo domain-containing protein</fullName>
    </recommendedName>
</protein>
<organism evidence="2 3">
    <name type="scientific">Corynespora cassiicola Philippines</name>
    <dbReference type="NCBI Taxonomy" id="1448308"/>
    <lineage>
        <taxon>Eukaryota</taxon>
        <taxon>Fungi</taxon>
        <taxon>Dikarya</taxon>
        <taxon>Ascomycota</taxon>
        <taxon>Pezizomycotina</taxon>
        <taxon>Dothideomycetes</taxon>
        <taxon>Pleosporomycetidae</taxon>
        <taxon>Pleosporales</taxon>
        <taxon>Corynesporascaceae</taxon>
        <taxon>Corynespora</taxon>
    </lineage>
</organism>
<evidence type="ECO:0000313" key="3">
    <source>
        <dbReference type="Proteomes" id="UP000240883"/>
    </source>
</evidence>
<feature type="compositionally biased region" description="Polar residues" evidence="1">
    <location>
        <begin position="89"/>
        <end position="99"/>
    </location>
</feature>
<dbReference type="Proteomes" id="UP000240883">
    <property type="component" value="Unassembled WGS sequence"/>
</dbReference>
<proteinExistence type="predicted"/>
<evidence type="ECO:0000256" key="1">
    <source>
        <dbReference type="SAM" id="MobiDB-lite"/>
    </source>
</evidence>
<dbReference type="EMBL" id="KZ678161">
    <property type="protein sequence ID" value="PSN59218.1"/>
    <property type="molecule type" value="Genomic_DNA"/>
</dbReference>
<evidence type="ECO:0008006" key="4">
    <source>
        <dbReference type="Google" id="ProtNLM"/>
    </source>
</evidence>
<name>A0A2T2N2G4_CORCC</name>
<keyword evidence="3" id="KW-1185">Reference proteome</keyword>
<reference evidence="2 3" key="1">
    <citation type="journal article" date="2018" name="Front. Microbiol.">
        <title>Genome-Wide Analysis of Corynespora cassiicola Leaf Fall Disease Putative Effectors.</title>
        <authorList>
            <person name="Lopez D."/>
            <person name="Ribeiro S."/>
            <person name="Label P."/>
            <person name="Fumanal B."/>
            <person name="Venisse J.S."/>
            <person name="Kohler A."/>
            <person name="de Oliveira R.R."/>
            <person name="Labutti K."/>
            <person name="Lipzen A."/>
            <person name="Lail K."/>
            <person name="Bauer D."/>
            <person name="Ohm R.A."/>
            <person name="Barry K.W."/>
            <person name="Spatafora J."/>
            <person name="Grigoriev I.V."/>
            <person name="Martin F.M."/>
            <person name="Pujade-Renaud V."/>
        </authorList>
    </citation>
    <scope>NUCLEOTIDE SEQUENCE [LARGE SCALE GENOMIC DNA]</scope>
    <source>
        <strain evidence="2 3">Philippines</strain>
    </source>
</reference>
<gene>
    <name evidence="2" type="ORF">BS50DRAFT_641162</name>
</gene>
<feature type="compositionally biased region" description="Basic and acidic residues" evidence="1">
    <location>
        <begin position="73"/>
        <end position="87"/>
    </location>
</feature>
<sequence>MTSHAGSRGQCPNQIDDRQLDLRLYEMLVLLDTTRRRLYEKSVVIEKLQHNLGRERSKSASQILSLKLELEAERQKENDEQRDDRVNSVRGSSYQTEQSRCAIAQGGSPPVEAMFHSAEQGREPEVKCMKRAT</sequence>
<accession>A0A2T2N2G4</accession>
<evidence type="ECO:0000313" key="2">
    <source>
        <dbReference type="EMBL" id="PSN59218.1"/>
    </source>
</evidence>
<dbReference type="AlphaFoldDB" id="A0A2T2N2G4"/>